<sequence>MTSNTMNASNVSSATDRDARVRPRTRRRSRAVLASFLALPVLSLAVACGTGGGAKDAGVATVPDEPTASAATPSGSGDGGSSAAGGKGAFYDAQMTYVRCMRGKGGVKEFPDPKLSGYLDWTKIDELSPTYPEVSKGGKNGVCVAEMTAASQQEPERDTQTEYESMLAHAQCMRSHGVSRFQNPTMSGGNVIPGGDPNPASPSFDRDSPAYKQAVAACKDKLLDGLDGMQ</sequence>
<dbReference type="GeneID" id="95605441"/>
<name>A0ABY6R9J5_9ACTN</name>
<reference evidence="2" key="1">
    <citation type="submission" date="2021-09" db="EMBL/GenBank/DDBJ databases">
        <title>Complete genome sequence and metabolic characterization of Streptomyces tanashiensis DSM 731 the producer of antibacterial Kalafungin and diverse secondary metabolites.</title>
        <authorList>
            <person name="Abbasi M.N."/>
            <person name="Anwar M.N."/>
            <person name="Alam K."/>
            <person name="Shoaib M."/>
            <person name="Lin Z."/>
            <person name="Hayat M."/>
            <person name="Ali M.I."/>
            <person name="Malik H.M.T."/>
            <person name="Ahmed I."/>
            <person name="Li A."/>
            <person name="Hailong Wang H."/>
            <person name="Zhang Y."/>
        </authorList>
    </citation>
    <scope>NUCLEOTIDE SEQUENCE</scope>
    <source>
        <strain evidence="2">Kala</strain>
    </source>
</reference>
<feature type="region of interest" description="Disordered" evidence="1">
    <location>
        <begin position="1"/>
        <end position="26"/>
    </location>
</feature>
<dbReference type="RefSeq" id="WP_267260299.1">
    <property type="nucleotide sequence ID" value="NZ_CP084204.1"/>
</dbReference>
<dbReference type="EMBL" id="CP084204">
    <property type="protein sequence ID" value="UZX26191.1"/>
    <property type="molecule type" value="Genomic_DNA"/>
</dbReference>
<proteinExistence type="predicted"/>
<feature type="region of interest" description="Disordered" evidence="1">
    <location>
        <begin position="184"/>
        <end position="211"/>
    </location>
</feature>
<evidence type="ECO:0008006" key="4">
    <source>
        <dbReference type="Google" id="ProtNLM"/>
    </source>
</evidence>
<keyword evidence="3" id="KW-1185">Reference proteome</keyword>
<organism evidence="2 3">
    <name type="scientific">Streptomyces tanashiensis</name>
    <dbReference type="NCBI Taxonomy" id="67367"/>
    <lineage>
        <taxon>Bacteria</taxon>
        <taxon>Bacillati</taxon>
        <taxon>Actinomycetota</taxon>
        <taxon>Actinomycetes</taxon>
        <taxon>Kitasatosporales</taxon>
        <taxon>Streptomycetaceae</taxon>
        <taxon>Streptomyces</taxon>
    </lineage>
</organism>
<gene>
    <name evidence="2" type="ORF">LDH80_38430</name>
</gene>
<feature type="compositionally biased region" description="Polar residues" evidence="1">
    <location>
        <begin position="1"/>
        <end position="13"/>
    </location>
</feature>
<dbReference type="Proteomes" id="UP001164506">
    <property type="component" value="Chromosome"/>
</dbReference>
<protein>
    <recommendedName>
        <fullName evidence="4">Lipoprotein</fullName>
    </recommendedName>
</protein>
<evidence type="ECO:0000313" key="3">
    <source>
        <dbReference type="Proteomes" id="UP001164506"/>
    </source>
</evidence>
<accession>A0ABY6R9J5</accession>
<feature type="region of interest" description="Disordered" evidence="1">
    <location>
        <begin position="55"/>
        <end position="84"/>
    </location>
</feature>
<evidence type="ECO:0000256" key="1">
    <source>
        <dbReference type="SAM" id="MobiDB-lite"/>
    </source>
</evidence>
<evidence type="ECO:0000313" key="2">
    <source>
        <dbReference type="EMBL" id="UZX26191.1"/>
    </source>
</evidence>